<protein>
    <submittedName>
        <fullName evidence="1">Uncharacterized protein</fullName>
    </submittedName>
</protein>
<keyword evidence="2" id="KW-1185">Reference proteome</keyword>
<dbReference type="Proteomes" id="UP000559256">
    <property type="component" value="Unassembled WGS sequence"/>
</dbReference>
<accession>A0A8H5GPQ1</accession>
<sequence>MSGRILAAIGARRRSAKVVERLNDINIIFPFVSRSKWKLTATLPILYPNSYTIVTHVGNALYRSISQSLRLSVVKRQQGNDLLQVQFRQLLKNVSTGGFQLSDWEFLQTRYKPNLSQQQEDFSDAVCLFTTTEVVDYANISQLATLNQPCARITCKNNGRGAHKASAEDCSLEPELVLAKGAKVMVT</sequence>
<gene>
    <name evidence="1" type="ORF">D9758_003112</name>
</gene>
<organism evidence="1 2">
    <name type="scientific">Tetrapyrgos nigripes</name>
    <dbReference type="NCBI Taxonomy" id="182062"/>
    <lineage>
        <taxon>Eukaryota</taxon>
        <taxon>Fungi</taxon>
        <taxon>Dikarya</taxon>
        <taxon>Basidiomycota</taxon>
        <taxon>Agaricomycotina</taxon>
        <taxon>Agaricomycetes</taxon>
        <taxon>Agaricomycetidae</taxon>
        <taxon>Agaricales</taxon>
        <taxon>Marasmiineae</taxon>
        <taxon>Marasmiaceae</taxon>
        <taxon>Tetrapyrgos</taxon>
    </lineage>
</organism>
<dbReference type="OrthoDB" id="432234at2759"/>
<reference evidence="1 2" key="1">
    <citation type="journal article" date="2020" name="ISME J.">
        <title>Uncovering the hidden diversity of litter-decomposition mechanisms in mushroom-forming fungi.</title>
        <authorList>
            <person name="Floudas D."/>
            <person name="Bentzer J."/>
            <person name="Ahren D."/>
            <person name="Johansson T."/>
            <person name="Persson P."/>
            <person name="Tunlid A."/>
        </authorList>
    </citation>
    <scope>NUCLEOTIDE SEQUENCE [LARGE SCALE GENOMIC DNA]</scope>
    <source>
        <strain evidence="1 2">CBS 291.85</strain>
    </source>
</reference>
<comment type="caution">
    <text evidence="1">The sequence shown here is derived from an EMBL/GenBank/DDBJ whole genome shotgun (WGS) entry which is preliminary data.</text>
</comment>
<name>A0A8H5GPQ1_9AGAR</name>
<dbReference type="EMBL" id="JAACJM010000014">
    <property type="protein sequence ID" value="KAF5369033.1"/>
    <property type="molecule type" value="Genomic_DNA"/>
</dbReference>
<dbReference type="AlphaFoldDB" id="A0A8H5GPQ1"/>
<proteinExistence type="predicted"/>
<evidence type="ECO:0000313" key="1">
    <source>
        <dbReference type="EMBL" id="KAF5369033.1"/>
    </source>
</evidence>
<evidence type="ECO:0000313" key="2">
    <source>
        <dbReference type="Proteomes" id="UP000559256"/>
    </source>
</evidence>